<feature type="domain" description="Peptidase M14" evidence="15">
    <location>
        <begin position="125"/>
        <end position="418"/>
    </location>
</feature>
<organism evidence="16 17">
    <name type="scientific">Monodelphis domestica</name>
    <name type="common">Gray short-tailed opossum</name>
    <dbReference type="NCBI Taxonomy" id="13616"/>
    <lineage>
        <taxon>Eukaryota</taxon>
        <taxon>Metazoa</taxon>
        <taxon>Chordata</taxon>
        <taxon>Craniata</taxon>
        <taxon>Vertebrata</taxon>
        <taxon>Euteleostomi</taxon>
        <taxon>Mammalia</taxon>
        <taxon>Metatheria</taxon>
        <taxon>Didelphimorphia</taxon>
        <taxon>Didelphidae</taxon>
        <taxon>Monodelphis</taxon>
    </lineage>
</organism>
<evidence type="ECO:0000256" key="6">
    <source>
        <dbReference type="ARBA" id="ARBA00022670"/>
    </source>
</evidence>
<keyword evidence="6" id="KW-0645">Protease</keyword>
<dbReference type="KEGG" id="mdo:100020543"/>
<dbReference type="PROSITE" id="PS00132">
    <property type="entry name" value="CARBOXYPEPT_ZN_1"/>
    <property type="match status" value="1"/>
</dbReference>
<dbReference type="SUPFAM" id="SSF54897">
    <property type="entry name" value="Protease propeptides/inhibitors"/>
    <property type="match status" value="1"/>
</dbReference>
<feature type="signal peptide" evidence="14">
    <location>
        <begin position="1"/>
        <end position="20"/>
    </location>
</feature>
<dbReference type="Pfam" id="PF00246">
    <property type="entry name" value="Peptidase_M14"/>
    <property type="match status" value="1"/>
</dbReference>
<dbReference type="SMART" id="SM00631">
    <property type="entry name" value="Zn_pept"/>
    <property type="match status" value="1"/>
</dbReference>
<dbReference type="InterPro" id="IPR034248">
    <property type="entry name" value="CPA_M14_CPD"/>
</dbReference>
<dbReference type="MEROPS" id="M14.017"/>
<evidence type="ECO:0000256" key="4">
    <source>
        <dbReference type="ARBA" id="ARBA00022525"/>
    </source>
</evidence>
<dbReference type="InterPro" id="IPR000834">
    <property type="entry name" value="Peptidase_M14"/>
</dbReference>
<dbReference type="GO" id="GO:0005615">
    <property type="term" value="C:extracellular space"/>
    <property type="evidence" value="ECO:0000318"/>
    <property type="project" value="GO_Central"/>
</dbReference>
<reference evidence="16 17" key="1">
    <citation type="journal article" date="2007" name="Nature">
        <title>Genome of the marsupial Monodelphis domestica reveals innovation in non-coding sequences.</title>
        <authorList>
            <person name="Mikkelsen T.S."/>
            <person name="Wakefield M.J."/>
            <person name="Aken B."/>
            <person name="Amemiya C.T."/>
            <person name="Chang J.L."/>
            <person name="Duke S."/>
            <person name="Garber M."/>
            <person name="Gentles A.J."/>
            <person name="Goodstadt L."/>
            <person name="Heger A."/>
            <person name="Jurka J."/>
            <person name="Kamal M."/>
            <person name="Mauceli E."/>
            <person name="Searle S.M."/>
            <person name="Sharpe T."/>
            <person name="Baker M.L."/>
            <person name="Batzer M.A."/>
            <person name="Benos P.V."/>
            <person name="Belov K."/>
            <person name="Clamp M."/>
            <person name="Cook A."/>
            <person name="Cuff J."/>
            <person name="Das R."/>
            <person name="Davidow L."/>
            <person name="Deakin J.E."/>
            <person name="Fazzari M.J."/>
            <person name="Glass J.L."/>
            <person name="Grabherr M."/>
            <person name="Greally J.M."/>
            <person name="Gu W."/>
            <person name="Hore T.A."/>
            <person name="Huttley G.A."/>
            <person name="Kleber M."/>
            <person name="Jirtle R.L."/>
            <person name="Koina E."/>
            <person name="Lee J.T."/>
            <person name="Mahony S."/>
            <person name="Marra M.A."/>
            <person name="Miller R.D."/>
            <person name="Nicholls R.D."/>
            <person name="Oda M."/>
            <person name="Papenfuss A.T."/>
            <person name="Parra Z.E."/>
            <person name="Pollock D.D."/>
            <person name="Ray D.A."/>
            <person name="Schein J.E."/>
            <person name="Speed T.P."/>
            <person name="Thompson K."/>
            <person name="VandeBerg J.L."/>
            <person name="Wade C.M."/>
            <person name="Walker J.A."/>
            <person name="Waters P.D."/>
            <person name="Webber C."/>
            <person name="Weidman J.R."/>
            <person name="Xie X."/>
            <person name="Zody M.C."/>
            <person name="Baldwin J."/>
            <person name="Abdouelleil A."/>
            <person name="Abdulkadir J."/>
            <person name="Abebe A."/>
            <person name="Abera B."/>
            <person name="Abreu J."/>
            <person name="Acer S.C."/>
            <person name="Aftuck L."/>
            <person name="Alexander A."/>
            <person name="An P."/>
            <person name="Anderson E."/>
            <person name="Anderson S."/>
            <person name="Arachi H."/>
            <person name="Azer M."/>
            <person name="Bachantsang P."/>
            <person name="Barry A."/>
            <person name="Bayul T."/>
            <person name="Berlin A."/>
            <person name="Bessette D."/>
            <person name="Bloom T."/>
            <person name="Bloom T."/>
            <person name="Boguslavskiy L."/>
            <person name="Bonnet C."/>
            <person name="Boukhgalter B."/>
            <person name="Bourzgui I."/>
            <person name="Brown A."/>
            <person name="Cahill P."/>
            <person name="Channer S."/>
            <person name="Cheshatsang Y."/>
            <person name="Chuda L."/>
            <person name="Citroen M."/>
            <person name="Collymore A."/>
            <person name="Cooke P."/>
            <person name="Costello M."/>
            <person name="D'Aco K."/>
            <person name="Daza R."/>
            <person name="De Haan G."/>
            <person name="DeGray S."/>
            <person name="DeMaso C."/>
            <person name="Dhargay N."/>
            <person name="Dooley K."/>
            <person name="Dooley E."/>
            <person name="Doricent M."/>
            <person name="Dorje P."/>
            <person name="Dorjee K."/>
            <person name="Dupes A."/>
            <person name="Elong R."/>
            <person name="Falk J."/>
            <person name="Farina A."/>
            <person name="Faro S."/>
            <person name="Ferguson D."/>
            <person name="Fisher S."/>
            <person name="Foley C.D."/>
            <person name="Franke A."/>
            <person name="Friedrich D."/>
            <person name="Gadbois L."/>
            <person name="Gearin G."/>
            <person name="Gearin C.R."/>
            <person name="Giannoukos G."/>
            <person name="Goode T."/>
            <person name="Graham J."/>
            <person name="Grandbois E."/>
            <person name="Grewal S."/>
            <person name="Gyaltsen K."/>
            <person name="Hafez N."/>
            <person name="Hagos B."/>
            <person name="Hall J."/>
            <person name="Henson C."/>
            <person name="Hollinger A."/>
            <person name="Honan T."/>
            <person name="Huard M.D."/>
            <person name="Hughes L."/>
            <person name="Hurhula B."/>
            <person name="Husby M.E."/>
            <person name="Kamat A."/>
            <person name="Kanga B."/>
            <person name="Kashin S."/>
            <person name="Khazanovich D."/>
            <person name="Kisner P."/>
            <person name="Lance K."/>
            <person name="Lara M."/>
            <person name="Lee W."/>
            <person name="Lennon N."/>
            <person name="Letendre F."/>
            <person name="LeVine R."/>
            <person name="Lipovsky A."/>
            <person name="Liu X."/>
            <person name="Liu J."/>
            <person name="Liu S."/>
            <person name="Lokyitsang T."/>
            <person name="Lokyitsang Y."/>
            <person name="Lubonja R."/>
            <person name="Lui A."/>
            <person name="MacDonald P."/>
            <person name="Magnisalis V."/>
            <person name="Maru K."/>
            <person name="Matthews C."/>
            <person name="McCusker W."/>
            <person name="McDonough S."/>
            <person name="Mehta T."/>
            <person name="Meldrim J."/>
            <person name="Meneus L."/>
            <person name="Mihai O."/>
            <person name="Mihalev A."/>
            <person name="Mihova T."/>
            <person name="Mittelman R."/>
            <person name="Mlenga V."/>
            <person name="Montmayeur A."/>
            <person name="Mulrain L."/>
            <person name="Navidi A."/>
            <person name="Naylor J."/>
            <person name="Negash T."/>
            <person name="Nguyen T."/>
            <person name="Nguyen N."/>
            <person name="Nicol R."/>
            <person name="Norbu C."/>
            <person name="Norbu N."/>
            <person name="Novod N."/>
            <person name="O'Neill B."/>
            <person name="Osman S."/>
            <person name="Markiewicz E."/>
            <person name="Oyono O.L."/>
            <person name="Patti C."/>
            <person name="Phunkhang P."/>
            <person name="Pierre F."/>
            <person name="Priest M."/>
            <person name="Raghuraman S."/>
            <person name="Rege F."/>
            <person name="Reyes R."/>
            <person name="Rise C."/>
            <person name="Rogov P."/>
            <person name="Ross K."/>
            <person name="Ryan E."/>
            <person name="Settipalli S."/>
            <person name="Shea T."/>
            <person name="Sherpa N."/>
            <person name="Shi L."/>
            <person name="Shih D."/>
            <person name="Sparrow T."/>
            <person name="Spaulding J."/>
            <person name="Stalker J."/>
            <person name="Stange-Thomann N."/>
            <person name="Stavropoulos S."/>
            <person name="Stone C."/>
            <person name="Strader C."/>
            <person name="Tesfaye S."/>
            <person name="Thomson T."/>
            <person name="Thoulutsang Y."/>
            <person name="Thoulutsang D."/>
            <person name="Topham K."/>
            <person name="Topping I."/>
            <person name="Tsamla T."/>
            <person name="Vassiliev H."/>
            <person name="Vo A."/>
            <person name="Wangchuk T."/>
            <person name="Wangdi T."/>
            <person name="Weiand M."/>
            <person name="Wilkinson J."/>
            <person name="Wilson A."/>
            <person name="Yadav S."/>
            <person name="Young G."/>
            <person name="Yu Q."/>
            <person name="Zembek L."/>
            <person name="Zhong D."/>
            <person name="Zimmer A."/>
            <person name="Zwirko Z."/>
            <person name="Jaffe D.B."/>
            <person name="Alvarez P."/>
            <person name="Brockman W."/>
            <person name="Butler J."/>
            <person name="Chin C."/>
            <person name="Gnerre S."/>
            <person name="MacCallum I."/>
            <person name="Graves J.A."/>
            <person name="Ponting C.P."/>
            <person name="Breen M."/>
            <person name="Samollow P.B."/>
            <person name="Lander E.S."/>
            <person name="Lindblad-Toh K."/>
        </authorList>
    </citation>
    <scope>NUCLEOTIDE SEQUENCE [LARGE SCALE GENOMIC DNA]</scope>
</reference>
<dbReference type="PROSITE" id="PS52035">
    <property type="entry name" value="PEPTIDASE_M14"/>
    <property type="match status" value="1"/>
</dbReference>
<dbReference type="Ensembl" id="ENSMODT00000018511.4">
    <property type="protein sequence ID" value="ENSMODP00000018179.3"/>
    <property type="gene ID" value="ENSMODG00000014554.4"/>
</dbReference>
<dbReference type="Gene3D" id="3.40.630.10">
    <property type="entry name" value="Zn peptidases"/>
    <property type="match status" value="1"/>
</dbReference>
<dbReference type="GO" id="GO:0006508">
    <property type="term" value="P:proteolysis"/>
    <property type="evidence" value="ECO:0000318"/>
    <property type="project" value="GO_Central"/>
</dbReference>
<comment type="subcellular location">
    <subcellularLocation>
        <location evidence="2">Secreted</location>
    </subcellularLocation>
</comment>
<dbReference type="Proteomes" id="UP000002280">
    <property type="component" value="Chromosome 8"/>
</dbReference>
<evidence type="ECO:0000256" key="14">
    <source>
        <dbReference type="SAM" id="SignalP"/>
    </source>
</evidence>
<evidence type="ECO:0000259" key="15">
    <source>
        <dbReference type="PROSITE" id="PS52035"/>
    </source>
</evidence>
<dbReference type="InterPro" id="IPR036990">
    <property type="entry name" value="M14A-like_propep"/>
</dbReference>
<comment type="cofactor">
    <cofactor evidence="1">
        <name>Zn(2+)</name>
        <dbReference type="ChEBI" id="CHEBI:29105"/>
    </cofactor>
</comment>
<evidence type="ECO:0000256" key="7">
    <source>
        <dbReference type="ARBA" id="ARBA00022723"/>
    </source>
</evidence>
<dbReference type="GeneTree" id="ENSGT00940000161774"/>
<dbReference type="Gene3D" id="3.30.70.340">
    <property type="entry name" value="Metallocarboxypeptidase-like"/>
    <property type="match status" value="1"/>
</dbReference>
<dbReference type="eggNOG" id="KOG2650">
    <property type="taxonomic scope" value="Eukaryota"/>
</dbReference>
<dbReference type="PROSITE" id="PS00133">
    <property type="entry name" value="CARBOXYPEPT_ZN_2"/>
    <property type="match status" value="1"/>
</dbReference>
<dbReference type="InterPro" id="IPR003146">
    <property type="entry name" value="M14A_act_pep"/>
</dbReference>
<gene>
    <name evidence="16" type="primary">CPA4</name>
</gene>
<dbReference type="InParanoid" id="F7E8W9"/>
<evidence type="ECO:0000256" key="8">
    <source>
        <dbReference type="ARBA" id="ARBA00022729"/>
    </source>
</evidence>
<keyword evidence="5" id="KW-0121">Carboxypeptidase</keyword>
<keyword evidence="7" id="KW-0479">Metal-binding</keyword>
<keyword evidence="17" id="KW-1185">Reference proteome</keyword>
<dbReference type="OrthoDB" id="3626597at2759"/>
<dbReference type="FunFam" id="3.30.70.340:FF:000001">
    <property type="entry name" value="Carboxypeptidase A5"/>
    <property type="match status" value="1"/>
</dbReference>
<dbReference type="Pfam" id="PF02244">
    <property type="entry name" value="Propep_M14"/>
    <property type="match status" value="1"/>
</dbReference>
<dbReference type="HOGENOM" id="CLU_019326_0_0_1"/>
<evidence type="ECO:0000256" key="10">
    <source>
        <dbReference type="ARBA" id="ARBA00022833"/>
    </source>
</evidence>
<feature type="active site" description="Proton donor/acceptor" evidence="13">
    <location>
        <position position="384"/>
    </location>
</feature>
<comment type="similarity">
    <text evidence="3 13">Belongs to the peptidase M14 family.</text>
</comment>
<dbReference type="PANTHER" id="PTHR11705:SF136">
    <property type="entry name" value="CARBOXYPEPTIDASE A4"/>
    <property type="match status" value="1"/>
</dbReference>
<keyword evidence="12" id="KW-1015">Disulfide bond</keyword>
<evidence type="ECO:0000256" key="3">
    <source>
        <dbReference type="ARBA" id="ARBA00005988"/>
    </source>
</evidence>
<evidence type="ECO:0000256" key="11">
    <source>
        <dbReference type="ARBA" id="ARBA00023049"/>
    </source>
</evidence>
<dbReference type="SUPFAM" id="SSF53187">
    <property type="entry name" value="Zn-dependent exopeptidases"/>
    <property type="match status" value="1"/>
</dbReference>
<evidence type="ECO:0000256" key="5">
    <source>
        <dbReference type="ARBA" id="ARBA00022645"/>
    </source>
</evidence>
<dbReference type="GO" id="GO:0004181">
    <property type="term" value="F:metallocarboxypeptidase activity"/>
    <property type="evidence" value="ECO:0000318"/>
    <property type="project" value="GO_Central"/>
</dbReference>
<dbReference type="GO" id="GO:0042447">
    <property type="term" value="P:hormone catabolic process"/>
    <property type="evidence" value="ECO:0007669"/>
    <property type="project" value="Ensembl"/>
</dbReference>
<dbReference type="CDD" id="cd03870">
    <property type="entry name" value="M14_CPA"/>
    <property type="match status" value="1"/>
</dbReference>
<evidence type="ECO:0000256" key="9">
    <source>
        <dbReference type="ARBA" id="ARBA00022801"/>
    </source>
</evidence>
<dbReference type="GO" id="GO:0008270">
    <property type="term" value="F:zinc ion binding"/>
    <property type="evidence" value="ECO:0007669"/>
    <property type="project" value="InterPro"/>
</dbReference>
<keyword evidence="9" id="KW-0378">Hydrolase</keyword>
<dbReference type="FunFam" id="3.40.630.10:FF:000132">
    <property type="entry name" value="Carboxypeptidase A1"/>
    <property type="match status" value="1"/>
</dbReference>
<dbReference type="OMA" id="DYQKDPA"/>
<dbReference type="PRINTS" id="PR00765">
    <property type="entry name" value="CRBOXYPTASEA"/>
</dbReference>
<reference evidence="16" key="3">
    <citation type="submission" date="2025-09" db="UniProtKB">
        <authorList>
            <consortium name="Ensembl"/>
        </authorList>
    </citation>
    <scope>IDENTIFICATION</scope>
</reference>
<evidence type="ECO:0000256" key="13">
    <source>
        <dbReference type="PROSITE-ProRule" id="PRU01379"/>
    </source>
</evidence>
<dbReference type="InterPro" id="IPR057247">
    <property type="entry name" value="CARBOXYPEPT_ZN_2"/>
</dbReference>
<feature type="chain" id="PRO_5003351121" evidence="14">
    <location>
        <begin position="21"/>
        <end position="423"/>
    </location>
</feature>
<accession>F7E8W9</accession>
<dbReference type="FunCoup" id="F7E8W9">
    <property type="interactions" value="13"/>
</dbReference>
<protein>
    <submittedName>
        <fullName evidence="16">Carboxypeptidase A4</fullName>
    </submittedName>
</protein>
<dbReference type="Bgee" id="ENSMODG00000014554">
    <property type="expression patterns" value="Expressed in placenta and 11 other cell types or tissues"/>
</dbReference>
<evidence type="ECO:0000256" key="2">
    <source>
        <dbReference type="ARBA" id="ARBA00004613"/>
    </source>
</evidence>
<keyword evidence="10" id="KW-0862">Zinc</keyword>
<evidence type="ECO:0000256" key="1">
    <source>
        <dbReference type="ARBA" id="ARBA00001947"/>
    </source>
</evidence>
<evidence type="ECO:0000313" key="17">
    <source>
        <dbReference type="Proteomes" id="UP000002280"/>
    </source>
</evidence>
<keyword evidence="8 14" id="KW-0732">Signal</keyword>
<evidence type="ECO:0000256" key="12">
    <source>
        <dbReference type="ARBA" id="ARBA00023157"/>
    </source>
</evidence>
<dbReference type="AlphaFoldDB" id="F7E8W9"/>
<proteinExistence type="inferred from homology"/>
<sequence length="423" mass="48476">MLLDMRWILVFGALIGSIYCKEKFNGHQVFQIKVRDGEQMNKLNELVNMENFKLNFWKLPTTPKRSVDVVVPSSSLKLVKSFLESHGLEYSISIEDLQALLDEEIKEMKHNRGKERNNGNFNYGAYHSLEELYQEMDRIASDYPNLASRQEIGRSFEKRPLYVLKFSTGKGKRPAIWLNAGIHSREWISQATGIWIARKIVSDYGNESSITSILDEMDIFLMPVANPDGYVYSQTKNRFWRKTRSRVPGIQCVGVDPNRNWNASFSGEGASNDPCSEAYHGPKPHSEIEVKSVVDFIQNHGNFKSFIDIHSYSQLLMYPYGYTCKHPRDFAELDQVAHRAAKALASLYGTSYRVGPICSTIYMASGSSIDWAYENGIKYAFTFELRDTGHYGFLLPAQQILPTAEETWLALKVIMKHVHHHLY</sequence>
<dbReference type="STRING" id="13616.ENSMODP00000018179"/>
<dbReference type="GeneID" id="100020543"/>
<reference evidence="16" key="2">
    <citation type="submission" date="2025-08" db="UniProtKB">
        <authorList>
            <consortium name="Ensembl"/>
        </authorList>
    </citation>
    <scope>IDENTIFICATION</scope>
</reference>
<dbReference type="GO" id="GO:0043171">
    <property type="term" value="P:peptide catabolic process"/>
    <property type="evidence" value="ECO:0007669"/>
    <property type="project" value="Ensembl"/>
</dbReference>
<keyword evidence="4" id="KW-0964">Secreted</keyword>
<dbReference type="InterPro" id="IPR057246">
    <property type="entry name" value="CARBOXYPEPT_ZN_1"/>
</dbReference>
<keyword evidence="11" id="KW-0482">Metalloprotease</keyword>
<evidence type="ECO:0000313" key="16">
    <source>
        <dbReference type="Ensembl" id="ENSMODP00000018179.3"/>
    </source>
</evidence>
<name>F7E8W9_MONDO</name>
<dbReference type="PANTHER" id="PTHR11705">
    <property type="entry name" value="PROTEASE FAMILY M14 CARBOXYPEPTIDASE A,B"/>
    <property type="match status" value="1"/>
</dbReference>